<dbReference type="EMBL" id="CM007899">
    <property type="protein sequence ID" value="OTG11644.1"/>
    <property type="molecule type" value="Genomic_DNA"/>
</dbReference>
<sequence>MQLTPLLLHHHQLLRPDPCQHHHPPALGYPRLHPRPPVPPVLPSNPQHPMCKKLKAAGSQRLHPPNRGSLHLL</sequence>
<evidence type="ECO:0000313" key="3">
    <source>
        <dbReference type="Proteomes" id="UP000215914"/>
    </source>
</evidence>
<feature type="region of interest" description="Disordered" evidence="1">
    <location>
        <begin position="15"/>
        <end position="73"/>
    </location>
</feature>
<dbReference type="Proteomes" id="UP000215914">
    <property type="component" value="Chromosome 10"/>
</dbReference>
<name>A0A251TL62_HELAN</name>
<dbReference type="AlphaFoldDB" id="A0A251TL62"/>
<protein>
    <submittedName>
        <fullName evidence="2">Uncharacterized protein</fullName>
    </submittedName>
</protein>
<keyword evidence="3" id="KW-1185">Reference proteome</keyword>
<accession>A0A251TL62</accession>
<dbReference type="InParanoid" id="A0A251TL62"/>
<gene>
    <name evidence="2" type="ORF">HannXRQ_Chr10g0301041</name>
</gene>
<organism evidence="2 3">
    <name type="scientific">Helianthus annuus</name>
    <name type="common">Common sunflower</name>
    <dbReference type="NCBI Taxonomy" id="4232"/>
    <lineage>
        <taxon>Eukaryota</taxon>
        <taxon>Viridiplantae</taxon>
        <taxon>Streptophyta</taxon>
        <taxon>Embryophyta</taxon>
        <taxon>Tracheophyta</taxon>
        <taxon>Spermatophyta</taxon>
        <taxon>Magnoliopsida</taxon>
        <taxon>eudicotyledons</taxon>
        <taxon>Gunneridae</taxon>
        <taxon>Pentapetalae</taxon>
        <taxon>asterids</taxon>
        <taxon>campanulids</taxon>
        <taxon>Asterales</taxon>
        <taxon>Asteraceae</taxon>
        <taxon>Asteroideae</taxon>
        <taxon>Heliantheae alliance</taxon>
        <taxon>Heliantheae</taxon>
        <taxon>Helianthus</taxon>
    </lineage>
</organism>
<evidence type="ECO:0000256" key="1">
    <source>
        <dbReference type="SAM" id="MobiDB-lite"/>
    </source>
</evidence>
<proteinExistence type="predicted"/>
<evidence type="ECO:0000313" key="2">
    <source>
        <dbReference type="EMBL" id="OTG11644.1"/>
    </source>
</evidence>
<reference evidence="3" key="1">
    <citation type="journal article" date="2017" name="Nature">
        <title>The sunflower genome provides insights into oil metabolism, flowering and Asterid evolution.</title>
        <authorList>
            <person name="Badouin H."/>
            <person name="Gouzy J."/>
            <person name="Grassa C.J."/>
            <person name="Murat F."/>
            <person name="Staton S.E."/>
            <person name="Cottret L."/>
            <person name="Lelandais-Briere C."/>
            <person name="Owens G.L."/>
            <person name="Carrere S."/>
            <person name="Mayjonade B."/>
            <person name="Legrand L."/>
            <person name="Gill N."/>
            <person name="Kane N.C."/>
            <person name="Bowers J.E."/>
            <person name="Hubner S."/>
            <person name="Bellec A."/>
            <person name="Berard A."/>
            <person name="Berges H."/>
            <person name="Blanchet N."/>
            <person name="Boniface M.C."/>
            <person name="Brunel D."/>
            <person name="Catrice O."/>
            <person name="Chaidir N."/>
            <person name="Claudel C."/>
            <person name="Donnadieu C."/>
            <person name="Faraut T."/>
            <person name="Fievet G."/>
            <person name="Helmstetter N."/>
            <person name="King M."/>
            <person name="Knapp S.J."/>
            <person name="Lai Z."/>
            <person name="Le Paslier M.C."/>
            <person name="Lippi Y."/>
            <person name="Lorenzon L."/>
            <person name="Mandel J.R."/>
            <person name="Marage G."/>
            <person name="Marchand G."/>
            <person name="Marquand E."/>
            <person name="Bret-Mestries E."/>
            <person name="Morien E."/>
            <person name="Nambeesan S."/>
            <person name="Nguyen T."/>
            <person name="Pegot-Espagnet P."/>
            <person name="Pouilly N."/>
            <person name="Raftis F."/>
            <person name="Sallet E."/>
            <person name="Schiex T."/>
            <person name="Thomas J."/>
            <person name="Vandecasteele C."/>
            <person name="Vares D."/>
            <person name="Vear F."/>
            <person name="Vautrin S."/>
            <person name="Crespi M."/>
            <person name="Mangin B."/>
            <person name="Burke J.M."/>
            <person name="Salse J."/>
            <person name="Munos S."/>
            <person name="Vincourt P."/>
            <person name="Rieseberg L.H."/>
            <person name="Langlade N.B."/>
        </authorList>
    </citation>
    <scope>NUCLEOTIDE SEQUENCE [LARGE SCALE GENOMIC DNA]</scope>
    <source>
        <strain evidence="3">cv. SF193</strain>
    </source>
</reference>